<evidence type="ECO:0000259" key="2">
    <source>
        <dbReference type="PROSITE" id="PS50112"/>
    </source>
</evidence>
<name>A0ABT8M682_9EURY</name>
<feature type="transmembrane region" description="Helical" evidence="1">
    <location>
        <begin position="64"/>
        <end position="82"/>
    </location>
</feature>
<dbReference type="InterPro" id="IPR052155">
    <property type="entry name" value="Biofilm_reg_signaling"/>
</dbReference>
<keyword evidence="1" id="KW-0472">Membrane</keyword>
<evidence type="ECO:0000313" key="4">
    <source>
        <dbReference type="Proteomes" id="UP001168338"/>
    </source>
</evidence>
<dbReference type="CDD" id="cd00130">
    <property type="entry name" value="PAS"/>
    <property type="match status" value="1"/>
</dbReference>
<organism evidence="3 4">
    <name type="scientific">Methanoculleus frigidifontis</name>
    <dbReference type="NCBI Taxonomy" id="2584085"/>
    <lineage>
        <taxon>Archaea</taxon>
        <taxon>Methanobacteriati</taxon>
        <taxon>Methanobacteriota</taxon>
        <taxon>Stenosarchaea group</taxon>
        <taxon>Methanomicrobia</taxon>
        <taxon>Methanomicrobiales</taxon>
        <taxon>Methanomicrobiaceae</taxon>
        <taxon>Methanoculleus</taxon>
    </lineage>
</organism>
<proteinExistence type="predicted"/>
<keyword evidence="4" id="KW-1185">Reference proteome</keyword>
<comment type="caution">
    <text evidence="3">The sequence shown here is derived from an EMBL/GenBank/DDBJ whole genome shotgun (WGS) entry which is preliminary data.</text>
</comment>
<dbReference type="PANTHER" id="PTHR44757:SF2">
    <property type="entry name" value="BIOFILM ARCHITECTURE MAINTENANCE PROTEIN MBAA"/>
    <property type="match status" value="1"/>
</dbReference>
<evidence type="ECO:0000256" key="1">
    <source>
        <dbReference type="SAM" id="Phobius"/>
    </source>
</evidence>
<dbReference type="NCBIfam" id="TIGR00229">
    <property type="entry name" value="sensory_box"/>
    <property type="match status" value="2"/>
</dbReference>
<dbReference type="Gene3D" id="3.30.450.20">
    <property type="entry name" value="PAS domain"/>
    <property type="match status" value="2"/>
</dbReference>
<dbReference type="Proteomes" id="UP001168338">
    <property type="component" value="Unassembled WGS sequence"/>
</dbReference>
<sequence>MMSSGHNQQTGALTSIYPYILLITAAVAIAATVVSLQAGITNVFPHLYYLPIVLAAYWYPRQGVVFALVLAIAYCALVLLLGNADVAALAAAAIRAAVFVGIAAVVAYLAGHLKNDMKEYRALFESTGTATMLVGRDGTVARINSELANVTGYSEDETAGTIGWENFVAPEERERVGTMLAGLDSHGSSAPSSFEMRAARKDGSVFDAMMTVAAAPTTGGYIIALSDISERKQADAALKASETRLQTILDSLQAGVAVIDEEDHTIEYVNPAAADLIGAPGDQIIGHICHRFICPAQKGSCPISDLGQSVDHAERVVVTLQGEEIPVIKTVARMTVDGHPYLVENVIDIRNRKEAEQALLAYVTEAALRLKQPVELIRDNLADILQQIHDDETARDVIETAIKVQIIHADRIVDNLRDLDRAVAQERKEIPEAFRAFLSR</sequence>
<keyword evidence="1" id="KW-1133">Transmembrane helix</keyword>
<feature type="transmembrane region" description="Helical" evidence="1">
    <location>
        <begin position="40"/>
        <end position="59"/>
    </location>
</feature>
<evidence type="ECO:0000313" key="3">
    <source>
        <dbReference type="EMBL" id="MDN7023446.1"/>
    </source>
</evidence>
<protein>
    <submittedName>
        <fullName evidence="3">PAS domain S-box protein</fullName>
    </submittedName>
</protein>
<dbReference type="PROSITE" id="PS50112">
    <property type="entry name" value="PAS"/>
    <property type="match status" value="2"/>
</dbReference>
<feature type="transmembrane region" description="Helical" evidence="1">
    <location>
        <begin position="12"/>
        <end position="34"/>
    </location>
</feature>
<dbReference type="InterPro" id="IPR000014">
    <property type="entry name" value="PAS"/>
</dbReference>
<keyword evidence="1" id="KW-0812">Transmembrane</keyword>
<dbReference type="InterPro" id="IPR035965">
    <property type="entry name" value="PAS-like_dom_sf"/>
</dbReference>
<dbReference type="Pfam" id="PF13188">
    <property type="entry name" value="PAS_8"/>
    <property type="match status" value="1"/>
</dbReference>
<feature type="transmembrane region" description="Helical" evidence="1">
    <location>
        <begin position="88"/>
        <end position="111"/>
    </location>
</feature>
<dbReference type="Pfam" id="PF13426">
    <property type="entry name" value="PAS_9"/>
    <property type="match status" value="1"/>
</dbReference>
<feature type="domain" description="PAS" evidence="2">
    <location>
        <begin position="241"/>
        <end position="286"/>
    </location>
</feature>
<dbReference type="PANTHER" id="PTHR44757">
    <property type="entry name" value="DIGUANYLATE CYCLASE DGCP"/>
    <property type="match status" value="1"/>
</dbReference>
<dbReference type="EMBL" id="VCYH01000001">
    <property type="protein sequence ID" value="MDN7023446.1"/>
    <property type="molecule type" value="Genomic_DNA"/>
</dbReference>
<dbReference type="SUPFAM" id="SSF55785">
    <property type="entry name" value="PYP-like sensor domain (PAS domain)"/>
    <property type="match status" value="2"/>
</dbReference>
<reference evidence="3" key="1">
    <citation type="submission" date="2019-05" db="EMBL/GenBank/DDBJ databases">
        <title>Methanoculleus sp. FWC-SCC1, a methanogenic archaeon isolated from deep marine cold seep.</title>
        <authorList>
            <person name="Chen Y.-W."/>
            <person name="Chen S.-C."/>
            <person name="Teng N.-H."/>
            <person name="Lai M.-C."/>
        </authorList>
    </citation>
    <scope>NUCLEOTIDE SEQUENCE</scope>
    <source>
        <strain evidence="3">FWC-SCC1</strain>
    </source>
</reference>
<dbReference type="SMART" id="SM00091">
    <property type="entry name" value="PAS"/>
    <property type="match status" value="2"/>
</dbReference>
<accession>A0ABT8M682</accession>
<gene>
    <name evidence="3" type="ORF">FGU65_00770</name>
</gene>
<feature type="domain" description="PAS" evidence="2">
    <location>
        <begin position="116"/>
        <end position="176"/>
    </location>
</feature>